<evidence type="ECO:0000259" key="5">
    <source>
        <dbReference type="PROSITE" id="PS50181"/>
    </source>
</evidence>
<dbReference type="Gene3D" id="1.20.1280.50">
    <property type="match status" value="1"/>
</dbReference>
<organism evidence="6 7">
    <name type="scientific">Paralvinella palmiformis</name>
    <dbReference type="NCBI Taxonomy" id="53620"/>
    <lineage>
        <taxon>Eukaryota</taxon>
        <taxon>Metazoa</taxon>
        <taxon>Spiralia</taxon>
        <taxon>Lophotrochozoa</taxon>
        <taxon>Annelida</taxon>
        <taxon>Polychaeta</taxon>
        <taxon>Sedentaria</taxon>
        <taxon>Canalipalpata</taxon>
        <taxon>Terebellida</taxon>
        <taxon>Terebelliformia</taxon>
        <taxon>Alvinellidae</taxon>
        <taxon>Paralvinella</taxon>
    </lineage>
</organism>
<name>A0AAD9JH78_9ANNE</name>
<dbReference type="PROSITE" id="PS00678">
    <property type="entry name" value="WD_REPEATS_1"/>
    <property type="match status" value="1"/>
</dbReference>
<feature type="repeat" description="WD" evidence="3">
    <location>
        <begin position="859"/>
        <end position="881"/>
    </location>
</feature>
<dbReference type="CDD" id="cd00200">
    <property type="entry name" value="WD40"/>
    <property type="match status" value="1"/>
</dbReference>
<dbReference type="InterPro" id="IPR015943">
    <property type="entry name" value="WD40/YVTN_repeat-like_dom_sf"/>
</dbReference>
<keyword evidence="7" id="KW-1185">Reference proteome</keyword>
<dbReference type="Pfam" id="PF00400">
    <property type="entry name" value="WD40"/>
    <property type="match status" value="4"/>
</dbReference>
<dbReference type="Proteomes" id="UP001208570">
    <property type="component" value="Unassembled WGS sequence"/>
</dbReference>
<dbReference type="EMBL" id="JAODUP010000321">
    <property type="protein sequence ID" value="KAK2152702.1"/>
    <property type="molecule type" value="Genomic_DNA"/>
</dbReference>
<keyword evidence="2" id="KW-0677">Repeat</keyword>
<feature type="repeat" description="WD" evidence="3">
    <location>
        <begin position="757"/>
        <end position="800"/>
    </location>
</feature>
<accession>A0AAD9JH78</accession>
<feature type="domain" description="F-box" evidence="5">
    <location>
        <begin position="284"/>
        <end position="332"/>
    </location>
</feature>
<feature type="region of interest" description="Disordered" evidence="4">
    <location>
        <begin position="1017"/>
        <end position="1103"/>
    </location>
</feature>
<dbReference type="SUPFAM" id="SSF50952">
    <property type="entry name" value="Soluble quinoprotein glucose dehydrogenase"/>
    <property type="match status" value="1"/>
</dbReference>
<feature type="repeat" description="WD" evidence="3">
    <location>
        <begin position="676"/>
        <end position="717"/>
    </location>
</feature>
<evidence type="ECO:0000256" key="1">
    <source>
        <dbReference type="ARBA" id="ARBA00022574"/>
    </source>
</evidence>
<dbReference type="InterPro" id="IPR011041">
    <property type="entry name" value="Quinoprot_gluc/sorb_DH_b-prop"/>
</dbReference>
<proteinExistence type="predicted"/>
<dbReference type="PROSITE" id="PS50294">
    <property type="entry name" value="WD_REPEATS_REGION"/>
    <property type="match status" value="1"/>
</dbReference>
<keyword evidence="1 3" id="KW-0853">WD repeat</keyword>
<dbReference type="PROSITE" id="PS50181">
    <property type="entry name" value="FBOX"/>
    <property type="match status" value="1"/>
</dbReference>
<evidence type="ECO:0000256" key="2">
    <source>
        <dbReference type="ARBA" id="ARBA00022737"/>
    </source>
</evidence>
<dbReference type="PROSITE" id="PS50082">
    <property type="entry name" value="WD_REPEATS_2"/>
    <property type="match status" value="5"/>
</dbReference>
<protein>
    <recommendedName>
        <fullName evidence="5">F-box domain-containing protein</fullName>
    </recommendedName>
</protein>
<feature type="compositionally biased region" description="Low complexity" evidence="4">
    <location>
        <begin position="1032"/>
        <end position="1074"/>
    </location>
</feature>
<evidence type="ECO:0000256" key="3">
    <source>
        <dbReference type="PROSITE-ProRule" id="PRU00221"/>
    </source>
</evidence>
<dbReference type="InterPro" id="IPR036047">
    <property type="entry name" value="F-box-like_dom_sf"/>
</dbReference>
<feature type="repeat" description="WD" evidence="3">
    <location>
        <begin position="718"/>
        <end position="757"/>
    </location>
</feature>
<feature type="repeat" description="WD" evidence="3">
    <location>
        <begin position="801"/>
        <end position="831"/>
    </location>
</feature>
<dbReference type="CDD" id="cd22136">
    <property type="entry name" value="F-box_FBXW10"/>
    <property type="match status" value="1"/>
</dbReference>
<comment type="caution">
    <text evidence="6">The sequence shown here is derived from an EMBL/GenBank/DDBJ whole genome shotgun (WGS) entry which is preliminary data.</text>
</comment>
<dbReference type="InterPro" id="IPR019775">
    <property type="entry name" value="WD40_repeat_CS"/>
</dbReference>
<evidence type="ECO:0000256" key="4">
    <source>
        <dbReference type="SAM" id="MobiDB-lite"/>
    </source>
</evidence>
<dbReference type="SMART" id="SM00256">
    <property type="entry name" value="FBOX"/>
    <property type="match status" value="1"/>
</dbReference>
<dbReference type="InterPro" id="IPR001810">
    <property type="entry name" value="F-box_dom"/>
</dbReference>
<dbReference type="SUPFAM" id="SSF81383">
    <property type="entry name" value="F-box domain"/>
    <property type="match status" value="1"/>
</dbReference>
<sequence>MKHPDRSVESFEFNLGQAPKLRCINSDKTTVCGSCEACILTSKLNSVKTWFLRAGDQSKRRYTLGLVKRLHSVDLVRYMINLLQPLLCKDFTYARMRTKPSLTTDRATMSEDRALSAAELEKNIAEAWHWFQEANYWTKSNFLLGILQCCDAHLLYAVGTQARTLLTSEQKAFVEKDEYENQSVASTTYTYDSADKPEFDLLSAVCSDYSQITGNPFDPKSGIQPRSPSSLSRTLSLKLDPNYELEIYNDDSGGESLDGSDSFDPTCLVVPGSAKAYAGVAKHRDFIRSLPVHLSKYILSFLDQVSLFNCVCVSKHWRFIVEEVHREFYVNQQVREEVMLMQGAAAQGCNPVYAKDVDVMVPNIALDSWQAIKSGDDIVKTVFKSEVSFRTAYSGYSTRNIIMEERNVYCGAYNVMVLTDQADGSRVVDTNGGKLIAIDVILFYRADGSRVVDTNGGKLIAIDVILFYRADGSRVVDTNGGKLIAIDVILFYRADGSRVMDTNGGKLIAIDVILFYRADGSRVMDTNGGKLIAIDVILFYRADGSRVMDTNGGKLIAIDVILFYRADGSRVMDTNGGKLIAIDVILFYRADGSRVVDTNGGKLIAIDVILFYRADGSRVMDTNGGKLIAIDVILFYRADGSRVVDTNGGKLIGIGSQDRKIRFINIDMAQEVPLVCTGHAGSVRCVALQEKEGFVLSGSYDTSIRKWSLQSGKCQTIFRGHRDTILCLRICNNKMISGAKDHMCKVWLVDSGKCIRTFKHKHPITAVNMGEDPLPEIAVSGCEVGKVKVWDLKSGQLIKKLSGHHGLVTDIKFDKWHIVTGSKDGYALVWSAQGDHARCLTALRHPKEVLCLEFMYLRVITGSADGKLRIWNMVTAQCLRIMRGNSRSDPISQLIAIGNMVTINTSNNLLVLNFEPVEYDYTLEDDKMPPLVQYSKYADTPIRCHPYPYVRAQRMNTVGAANQKILTHNRTKVEDQSFAQPQHIAHSAKSLSRNSLRRAKRIQSAAARLVYGSDTGTAVERHSGKNRSATTSADVSSVKKSASAKSVSMGKPPAGAAGAARQTTSKSRATSTKSGTQSAGSGVGFQLGRGDADSDLTEEEPKDLKRRVSWAFNNPIIPKTRELSLTETKSLLRSQIRVQSDAVPPDFIYLTVNAIQANMKSTEASKNMELNRRERELALSRRLGRPLSSPSRLDPRTKVPIEELDLDQFMIEHGLVPRDVDVKYDVESRHSLTSTSSKGKSEVSPPATTVIVTEFAAKHIDARPNLSLHSKKVKSSIPRPGMLRPHTATVLRMPGSVDAAAAIAERRPHSAAIAMRRPGTGHTTMSTIRTQLETEGRDRMVRKTGIVSSGIPAKPVPMMMYSNDLKEKLEMMREQRAVEQMNIYQSMLNSRIGNVSHFNDPMRTNSDFNLLTYKQTKEKHRQIADIYENSEKAKKEALERQQRLAWLAKVKGLTNKDFSVRPKSVAPEIKEYAEIQY</sequence>
<dbReference type="Pfam" id="PF00646">
    <property type="entry name" value="F-box"/>
    <property type="match status" value="1"/>
</dbReference>
<gene>
    <name evidence="6" type="ORF">LSH36_321g07093</name>
</gene>
<evidence type="ECO:0000313" key="7">
    <source>
        <dbReference type="Proteomes" id="UP001208570"/>
    </source>
</evidence>
<dbReference type="InterPro" id="IPR036322">
    <property type="entry name" value="WD40_repeat_dom_sf"/>
</dbReference>
<dbReference type="SMART" id="SM00320">
    <property type="entry name" value="WD40"/>
    <property type="match status" value="5"/>
</dbReference>
<dbReference type="Gene3D" id="2.130.10.10">
    <property type="entry name" value="YVTN repeat-like/Quinoprotein amine dehydrogenase"/>
    <property type="match status" value="1"/>
</dbReference>
<dbReference type="InterPro" id="IPR051075">
    <property type="entry name" value="SCF_subunit_WD-repeat"/>
</dbReference>
<reference evidence="6" key="1">
    <citation type="journal article" date="2023" name="Mol. Biol. Evol.">
        <title>Third-Generation Sequencing Reveals the Adaptive Role of the Epigenome in Three Deep-Sea Polychaetes.</title>
        <authorList>
            <person name="Perez M."/>
            <person name="Aroh O."/>
            <person name="Sun Y."/>
            <person name="Lan Y."/>
            <person name="Juniper S.K."/>
            <person name="Young C.R."/>
            <person name="Angers B."/>
            <person name="Qian P.Y."/>
        </authorList>
    </citation>
    <scope>NUCLEOTIDE SEQUENCE</scope>
    <source>
        <strain evidence="6">P08H-3</strain>
    </source>
</reference>
<dbReference type="PANTHER" id="PTHR19872">
    <property type="entry name" value="UBIQUITIN LIGASE SPECIFICITY FACTOR/HREP PROTEIN"/>
    <property type="match status" value="1"/>
</dbReference>
<dbReference type="SUPFAM" id="SSF50978">
    <property type="entry name" value="WD40 repeat-like"/>
    <property type="match status" value="1"/>
</dbReference>
<dbReference type="InterPro" id="IPR001680">
    <property type="entry name" value="WD40_rpt"/>
</dbReference>
<dbReference type="PANTHER" id="PTHR19872:SF7">
    <property type="entry name" value="F-BOX AND WD REPEAT DOMAIN CONTAINING PROTEIN 10B-RELATED"/>
    <property type="match status" value="1"/>
</dbReference>
<evidence type="ECO:0000313" key="6">
    <source>
        <dbReference type="EMBL" id="KAK2152702.1"/>
    </source>
</evidence>
<feature type="region of interest" description="Disordered" evidence="4">
    <location>
        <begin position="975"/>
        <end position="999"/>
    </location>
</feature>